<name>A0A699JXA2_TANCI</name>
<evidence type="ECO:0000256" key="1">
    <source>
        <dbReference type="SAM" id="Coils"/>
    </source>
</evidence>
<reference evidence="3" key="1">
    <citation type="journal article" date="2019" name="Sci. Rep.">
        <title>Draft genome of Tanacetum cinerariifolium, the natural source of mosquito coil.</title>
        <authorList>
            <person name="Yamashiro T."/>
            <person name="Shiraishi A."/>
            <person name="Satake H."/>
            <person name="Nakayama K."/>
        </authorList>
    </citation>
    <scope>NUCLEOTIDE SEQUENCE</scope>
</reference>
<accession>A0A699JXA2</accession>
<sequence length="221" mass="25137">IERLTNELEELKKEKEGLDSKLTGFESAKKDLNTLLQSQRSNKNKEVLGYNDVPPPAQVYSPSKKDMSWTGLPEFADDTITDYKSIMSKPMIKFVKAADSPGVIKTNKTETAMKPPVKYAEMYRNTSKSPKVRGNKRNWNNLMNHRLGSSRSIFWEQHSVENLVPSPSKSEDLSDIECDVPACDDFTTFSNILFDVDDDFSSSDNESFFDEDILKKIYSNP</sequence>
<evidence type="ECO:0000313" key="3">
    <source>
        <dbReference type="EMBL" id="GFA64003.1"/>
    </source>
</evidence>
<feature type="non-terminal residue" evidence="3">
    <location>
        <position position="1"/>
    </location>
</feature>
<dbReference type="AlphaFoldDB" id="A0A699JXA2"/>
<dbReference type="EMBL" id="BKCJ010460123">
    <property type="protein sequence ID" value="GFA64003.1"/>
    <property type="molecule type" value="Genomic_DNA"/>
</dbReference>
<feature type="coiled-coil region" evidence="1">
    <location>
        <begin position="1"/>
        <end position="28"/>
    </location>
</feature>
<proteinExistence type="predicted"/>
<gene>
    <name evidence="3" type="ORF">Tci_635975</name>
</gene>
<comment type="caution">
    <text evidence="3">The sequence shown here is derived from an EMBL/GenBank/DDBJ whole genome shotgun (WGS) entry which is preliminary data.</text>
</comment>
<organism evidence="3">
    <name type="scientific">Tanacetum cinerariifolium</name>
    <name type="common">Dalmatian daisy</name>
    <name type="synonym">Chrysanthemum cinerariifolium</name>
    <dbReference type="NCBI Taxonomy" id="118510"/>
    <lineage>
        <taxon>Eukaryota</taxon>
        <taxon>Viridiplantae</taxon>
        <taxon>Streptophyta</taxon>
        <taxon>Embryophyta</taxon>
        <taxon>Tracheophyta</taxon>
        <taxon>Spermatophyta</taxon>
        <taxon>Magnoliopsida</taxon>
        <taxon>eudicotyledons</taxon>
        <taxon>Gunneridae</taxon>
        <taxon>Pentapetalae</taxon>
        <taxon>asterids</taxon>
        <taxon>campanulids</taxon>
        <taxon>Asterales</taxon>
        <taxon>Asteraceae</taxon>
        <taxon>Asteroideae</taxon>
        <taxon>Anthemideae</taxon>
        <taxon>Anthemidinae</taxon>
        <taxon>Tanacetum</taxon>
    </lineage>
</organism>
<keyword evidence="1" id="KW-0175">Coiled coil</keyword>
<evidence type="ECO:0000256" key="2">
    <source>
        <dbReference type="SAM" id="MobiDB-lite"/>
    </source>
</evidence>
<feature type="region of interest" description="Disordered" evidence="2">
    <location>
        <begin position="36"/>
        <end position="65"/>
    </location>
</feature>
<protein>
    <submittedName>
        <fullName evidence="3">Uncharacterized protein</fullName>
    </submittedName>
</protein>